<name>A0A1L9U390_ASPBC</name>
<dbReference type="STRING" id="767769.A0A1L9U390"/>
<dbReference type="OMA" id="CDLHDWN"/>
<feature type="domain" description="AB hydrolase-1" evidence="1">
    <location>
        <begin position="22"/>
        <end position="128"/>
    </location>
</feature>
<dbReference type="RefSeq" id="XP_067473406.1">
    <property type="nucleotide sequence ID" value="XM_067621527.1"/>
</dbReference>
<reference evidence="3" key="1">
    <citation type="journal article" date="2017" name="Genome Biol.">
        <title>Comparative genomics reveals high biological diversity and specific adaptations in the industrially and medically important fungal genus Aspergillus.</title>
        <authorList>
            <person name="de Vries R.P."/>
            <person name="Riley R."/>
            <person name="Wiebenga A."/>
            <person name="Aguilar-Osorio G."/>
            <person name="Amillis S."/>
            <person name="Uchima C.A."/>
            <person name="Anderluh G."/>
            <person name="Asadollahi M."/>
            <person name="Askin M."/>
            <person name="Barry K."/>
            <person name="Battaglia E."/>
            <person name="Bayram O."/>
            <person name="Benocci T."/>
            <person name="Braus-Stromeyer S.A."/>
            <person name="Caldana C."/>
            <person name="Canovas D."/>
            <person name="Cerqueira G.C."/>
            <person name="Chen F."/>
            <person name="Chen W."/>
            <person name="Choi C."/>
            <person name="Clum A."/>
            <person name="Dos Santos R.A."/>
            <person name="Damasio A.R."/>
            <person name="Diallinas G."/>
            <person name="Emri T."/>
            <person name="Fekete E."/>
            <person name="Flipphi M."/>
            <person name="Freyberg S."/>
            <person name="Gallo A."/>
            <person name="Gournas C."/>
            <person name="Habgood R."/>
            <person name="Hainaut M."/>
            <person name="Harispe M.L."/>
            <person name="Henrissat B."/>
            <person name="Hilden K.S."/>
            <person name="Hope R."/>
            <person name="Hossain A."/>
            <person name="Karabika E."/>
            <person name="Karaffa L."/>
            <person name="Karanyi Z."/>
            <person name="Krasevec N."/>
            <person name="Kuo A."/>
            <person name="Kusch H."/>
            <person name="LaButti K."/>
            <person name="Lagendijk E.L."/>
            <person name="Lapidus A."/>
            <person name="Levasseur A."/>
            <person name="Lindquist E."/>
            <person name="Lipzen A."/>
            <person name="Logrieco A.F."/>
            <person name="MacCabe A."/>
            <person name="Maekelae M.R."/>
            <person name="Malavazi I."/>
            <person name="Melin P."/>
            <person name="Meyer V."/>
            <person name="Mielnichuk N."/>
            <person name="Miskei M."/>
            <person name="Molnar A.P."/>
            <person name="Mule G."/>
            <person name="Ngan C.Y."/>
            <person name="Orejas M."/>
            <person name="Orosz E."/>
            <person name="Ouedraogo J.P."/>
            <person name="Overkamp K.M."/>
            <person name="Park H.-S."/>
            <person name="Perrone G."/>
            <person name="Piumi F."/>
            <person name="Punt P.J."/>
            <person name="Ram A.F."/>
            <person name="Ramon A."/>
            <person name="Rauscher S."/>
            <person name="Record E."/>
            <person name="Riano-Pachon D.M."/>
            <person name="Robert V."/>
            <person name="Roehrig J."/>
            <person name="Ruller R."/>
            <person name="Salamov A."/>
            <person name="Salih N.S."/>
            <person name="Samson R.A."/>
            <person name="Sandor E."/>
            <person name="Sanguinetti M."/>
            <person name="Schuetze T."/>
            <person name="Sepcic K."/>
            <person name="Shelest E."/>
            <person name="Sherlock G."/>
            <person name="Sophianopoulou V."/>
            <person name="Squina F.M."/>
            <person name="Sun H."/>
            <person name="Susca A."/>
            <person name="Todd R.B."/>
            <person name="Tsang A."/>
            <person name="Unkles S.E."/>
            <person name="van de Wiele N."/>
            <person name="van Rossen-Uffink D."/>
            <person name="Oliveira J.V."/>
            <person name="Vesth T.C."/>
            <person name="Visser J."/>
            <person name="Yu J.-H."/>
            <person name="Zhou M."/>
            <person name="Andersen M.R."/>
            <person name="Archer D.B."/>
            <person name="Baker S.E."/>
            <person name="Benoit I."/>
            <person name="Brakhage A.A."/>
            <person name="Braus G.H."/>
            <person name="Fischer R."/>
            <person name="Frisvad J.C."/>
            <person name="Goldman G.H."/>
            <person name="Houbraken J."/>
            <person name="Oakley B."/>
            <person name="Pocsi I."/>
            <person name="Scazzocchio C."/>
            <person name="Seiboth B."/>
            <person name="vanKuyk P.A."/>
            <person name="Wortman J."/>
            <person name="Dyer P.S."/>
            <person name="Grigoriev I.V."/>
        </authorList>
    </citation>
    <scope>NUCLEOTIDE SEQUENCE [LARGE SCALE GENOMIC DNA]</scope>
    <source>
        <strain evidence="3">CBS 101740 / IMI 381727 / IBT 21946</strain>
    </source>
</reference>
<keyword evidence="3" id="KW-1185">Reference proteome</keyword>
<evidence type="ECO:0000259" key="1">
    <source>
        <dbReference type="Pfam" id="PF00561"/>
    </source>
</evidence>
<dbReference type="PRINTS" id="PR00111">
    <property type="entry name" value="ABHYDROLASE"/>
</dbReference>
<protein>
    <recommendedName>
        <fullName evidence="1">AB hydrolase-1 domain-containing protein</fullName>
    </recommendedName>
</protein>
<dbReference type="InterPro" id="IPR029058">
    <property type="entry name" value="AB_hydrolase_fold"/>
</dbReference>
<dbReference type="PANTHER" id="PTHR43798">
    <property type="entry name" value="MONOACYLGLYCEROL LIPASE"/>
    <property type="match status" value="1"/>
</dbReference>
<dbReference type="InterPro" id="IPR000639">
    <property type="entry name" value="Epox_hydrolase-like"/>
</dbReference>
<dbReference type="Gene3D" id="3.40.50.1820">
    <property type="entry name" value="alpha/beta hydrolase"/>
    <property type="match status" value="1"/>
</dbReference>
<dbReference type="OrthoDB" id="408373at2759"/>
<dbReference type="VEuPathDB" id="FungiDB:ASPBRDRAFT_201254"/>
<gene>
    <name evidence="2" type="ORF">ASPBRDRAFT_201254</name>
</gene>
<organism evidence="2 3">
    <name type="scientific">Aspergillus brasiliensis (strain CBS 101740 / IMI 381727 / IBT 21946)</name>
    <dbReference type="NCBI Taxonomy" id="767769"/>
    <lineage>
        <taxon>Eukaryota</taxon>
        <taxon>Fungi</taxon>
        <taxon>Dikarya</taxon>
        <taxon>Ascomycota</taxon>
        <taxon>Pezizomycotina</taxon>
        <taxon>Eurotiomycetes</taxon>
        <taxon>Eurotiomycetidae</taxon>
        <taxon>Eurotiales</taxon>
        <taxon>Aspergillaceae</taxon>
        <taxon>Aspergillus</taxon>
        <taxon>Aspergillus subgen. Circumdati</taxon>
    </lineage>
</organism>
<evidence type="ECO:0000313" key="3">
    <source>
        <dbReference type="Proteomes" id="UP000184499"/>
    </source>
</evidence>
<accession>A0A1L9U390</accession>
<dbReference type="GO" id="GO:0016020">
    <property type="term" value="C:membrane"/>
    <property type="evidence" value="ECO:0007669"/>
    <property type="project" value="TreeGrafter"/>
</dbReference>
<dbReference type="InterPro" id="IPR000073">
    <property type="entry name" value="AB_hydrolase_1"/>
</dbReference>
<evidence type="ECO:0000313" key="2">
    <source>
        <dbReference type="EMBL" id="OJJ66156.1"/>
    </source>
</evidence>
<dbReference type="GeneID" id="93574015"/>
<proteinExistence type="predicted"/>
<dbReference type="PRINTS" id="PR00412">
    <property type="entry name" value="EPOXHYDRLASE"/>
</dbReference>
<dbReference type="PANTHER" id="PTHR43798:SF33">
    <property type="entry name" value="HYDROLASE, PUTATIVE (AFU_ORTHOLOGUE AFUA_2G14860)-RELATED"/>
    <property type="match status" value="1"/>
</dbReference>
<dbReference type="InterPro" id="IPR050266">
    <property type="entry name" value="AB_hydrolase_sf"/>
</dbReference>
<dbReference type="Proteomes" id="UP000184499">
    <property type="component" value="Unassembled WGS sequence"/>
</dbReference>
<dbReference type="AlphaFoldDB" id="A0A1L9U390"/>
<dbReference type="SUPFAM" id="SSF53474">
    <property type="entry name" value="alpha/beta-Hydrolases"/>
    <property type="match status" value="1"/>
</dbReference>
<dbReference type="GO" id="GO:0003824">
    <property type="term" value="F:catalytic activity"/>
    <property type="evidence" value="ECO:0007669"/>
    <property type="project" value="InterPro"/>
</dbReference>
<sequence length="269" mass="29967">MSYFNHDDVKLFYILDGPKNGPTVLCLHGWGCDLHDWNFQIEYLHQLGFQTVAIDHRGHGRSSIPSDLQTLRPETFADDAVSLLNHLGISQCVVMGHSMGTVIASALAIKNPERVKALILSDPVYNLPREKVTALTHIDGSDASVRAAEMFKQTFYTPDTPHWLTSWHTRRVLGTPPAVVSHTLKGIFRMDDSLGVKENALEAFKKRKVPRLVICASESAATVDRALPVMEGDQIIIMKDSSHWPHHQEAVTFNEEVGKWLVQLGLVSG</sequence>
<dbReference type="Pfam" id="PF00561">
    <property type="entry name" value="Abhydrolase_1"/>
    <property type="match status" value="1"/>
</dbReference>
<dbReference type="EMBL" id="KV878701">
    <property type="protein sequence ID" value="OJJ66156.1"/>
    <property type="molecule type" value="Genomic_DNA"/>
</dbReference>